<name>A0A8W8MZF7_MAGGI</name>
<dbReference type="EnsemblMetazoa" id="G4625.5">
    <property type="protein sequence ID" value="G4625.5:cds"/>
    <property type="gene ID" value="G4625"/>
</dbReference>
<reference evidence="1" key="1">
    <citation type="submission" date="2022-08" db="UniProtKB">
        <authorList>
            <consortium name="EnsemblMetazoa"/>
        </authorList>
    </citation>
    <scope>IDENTIFICATION</scope>
    <source>
        <strain evidence="1">05x7-T-G4-1.051#20</strain>
    </source>
</reference>
<organism evidence="1 2">
    <name type="scientific">Magallana gigas</name>
    <name type="common">Pacific oyster</name>
    <name type="synonym">Crassostrea gigas</name>
    <dbReference type="NCBI Taxonomy" id="29159"/>
    <lineage>
        <taxon>Eukaryota</taxon>
        <taxon>Metazoa</taxon>
        <taxon>Spiralia</taxon>
        <taxon>Lophotrochozoa</taxon>
        <taxon>Mollusca</taxon>
        <taxon>Bivalvia</taxon>
        <taxon>Autobranchia</taxon>
        <taxon>Pteriomorphia</taxon>
        <taxon>Ostreida</taxon>
        <taxon>Ostreoidea</taxon>
        <taxon>Ostreidae</taxon>
        <taxon>Magallana</taxon>
    </lineage>
</organism>
<evidence type="ECO:0000313" key="2">
    <source>
        <dbReference type="Proteomes" id="UP000005408"/>
    </source>
</evidence>
<accession>A0A8W8MZF7</accession>
<sequence length="155" mass="17738">TVSICIPGMWSDKFCQYYVCYVVMISVCVLSVHSQPSERQKGLVSDKNVLQRYLQLRTLANKRLHKVNHINGFRQSLGKLDHIYSHKDKYSILKRQARDKRDTVGFAGSDILDTLLSTLLRPGSSDQPSNFRTPFPRLSVNADFNFLRNQMQSSG</sequence>
<dbReference type="Proteomes" id="UP000005408">
    <property type="component" value="Unassembled WGS sequence"/>
</dbReference>
<dbReference type="AlphaFoldDB" id="A0A8W8MZF7"/>
<keyword evidence="2" id="KW-1185">Reference proteome</keyword>
<evidence type="ECO:0000313" key="1">
    <source>
        <dbReference type="EnsemblMetazoa" id="G4625.5:cds"/>
    </source>
</evidence>
<protein>
    <submittedName>
        <fullName evidence="1">Uncharacterized protein</fullName>
    </submittedName>
</protein>
<proteinExistence type="predicted"/>